<evidence type="ECO:0000256" key="1">
    <source>
        <dbReference type="PIRSR" id="PIRSR601501-1"/>
    </source>
</evidence>
<comment type="cofactor">
    <cofactor evidence="1">
        <name>Fe cation</name>
        <dbReference type="ChEBI" id="CHEBI:24875"/>
    </cofactor>
</comment>
<feature type="binding site" evidence="1">
    <location>
        <position position="542"/>
    </location>
    <ligand>
        <name>Mg(2+)</name>
        <dbReference type="ChEBI" id="CHEBI:18420"/>
    </ligand>
</feature>
<feature type="binding site" evidence="1">
    <location>
        <position position="114"/>
    </location>
    <ligand>
        <name>Ni(2+)</name>
        <dbReference type="ChEBI" id="CHEBI:49786"/>
    </ligand>
</feature>
<gene>
    <name evidence="2" type="ORF">SAMN00120144_2054</name>
</gene>
<feature type="binding site" evidence="1">
    <location>
        <position position="602"/>
    </location>
    <ligand>
        <name>Fe cation</name>
        <dbReference type="ChEBI" id="CHEBI:24875"/>
    </ligand>
</feature>
<keyword evidence="3" id="KW-1185">Reference proteome</keyword>
<dbReference type="InterPro" id="IPR029014">
    <property type="entry name" value="NiFe-Hase_large"/>
</dbReference>
<accession>A0A1W1VMX0</accession>
<evidence type="ECO:0000313" key="3">
    <source>
        <dbReference type="Proteomes" id="UP000192266"/>
    </source>
</evidence>
<dbReference type="PANTHER" id="PTHR42958:SF4">
    <property type="entry name" value="HYDROGENASE EXPRESSION_FORMATION PROTEIN HUPK"/>
    <property type="match status" value="1"/>
</dbReference>
<keyword evidence="1" id="KW-0408">Iron</keyword>
<dbReference type="STRING" id="645990.SAMN00120144_2054"/>
<keyword evidence="1" id="KW-0533">Nickel</keyword>
<organism evidence="2 3">
    <name type="scientific">Hymenobacter roseosalivarius DSM 11622</name>
    <dbReference type="NCBI Taxonomy" id="645990"/>
    <lineage>
        <taxon>Bacteria</taxon>
        <taxon>Pseudomonadati</taxon>
        <taxon>Bacteroidota</taxon>
        <taxon>Cytophagia</taxon>
        <taxon>Cytophagales</taxon>
        <taxon>Hymenobacteraceae</taxon>
        <taxon>Hymenobacter</taxon>
    </lineage>
</organism>
<dbReference type="Gene3D" id="1.10.645.10">
    <property type="entry name" value="Cytochrome-c3 Hydrogenase, chain B"/>
    <property type="match status" value="1"/>
</dbReference>
<feature type="binding site" evidence="1">
    <location>
        <position position="114"/>
    </location>
    <ligand>
        <name>Fe cation</name>
        <dbReference type="ChEBI" id="CHEBI:24875"/>
    </ligand>
</feature>
<reference evidence="2 3" key="1">
    <citation type="submission" date="2017-04" db="EMBL/GenBank/DDBJ databases">
        <authorList>
            <person name="Afonso C.L."/>
            <person name="Miller P.J."/>
            <person name="Scott M.A."/>
            <person name="Spackman E."/>
            <person name="Goraichik I."/>
            <person name="Dimitrov K.M."/>
            <person name="Suarez D.L."/>
            <person name="Swayne D.E."/>
        </authorList>
    </citation>
    <scope>NUCLEOTIDE SEQUENCE [LARGE SCALE GENOMIC DNA]</scope>
    <source>
        <strain evidence="2 3">DSM 11622</strain>
    </source>
</reference>
<dbReference type="PANTHER" id="PTHR42958">
    <property type="entry name" value="HYDROGENASE-2 LARGE CHAIN"/>
    <property type="match status" value="1"/>
</dbReference>
<name>A0A1W1VMX0_9BACT</name>
<dbReference type="EMBL" id="FWWW01000067">
    <property type="protein sequence ID" value="SMB94678.1"/>
    <property type="molecule type" value="Genomic_DNA"/>
</dbReference>
<feature type="binding site" evidence="1">
    <location>
        <position position="92"/>
    </location>
    <ligand>
        <name>Mg(2+)</name>
        <dbReference type="ChEBI" id="CHEBI:18420"/>
    </ligand>
</feature>
<dbReference type="Proteomes" id="UP000192266">
    <property type="component" value="Unassembled WGS sequence"/>
</dbReference>
<keyword evidence="1" id="KW-0460">Magnesium</keyword>
<dbReference type="SUPFAM" id="SSF56762">
    <property type="entry name" value="HydB/Nqo4-like"/>
    <property type="match status" value="1"/>
</dbReference>
<dbReference type="OrthoDB" id="9761717at2"/>
<dbReference type="GO" id="GO:0016151">
    <property type="term" value="F:nickel cation binding"/>
    <property type="evidence" value="ECO:0007669"/>
    <property type="project" value="InterPro"/>
</dbReference>
<protein>
    <submittedName>
        <fullName evidence="2">Nickel-dependent hydrogenase large subunit</fullName>
    </submittedName>
</protein>
<dbReference type="RefSeq" id="WP_084445239.1">
    <property type="nucleotide sequence ID" value="NZ_FWWW01000067.1"/>
</dbReference>
<sequence>MCFKNLPIEFDAEGNATLKEGVSNPYSYNVVDLGKNEDKLKDLLGKNGFLKNVDYDPVTRIAGALAFHSVVDLKEKKVISSNSMATLFRGYEIILKGRSPLDAAYISSRACGVCGGVHSTVSALAIEMALDIKPPPLAIVMRNILLAVEYLYDHPLHLFLLSGPDYSEQLVSETNPEIVERAKTTPANNSAAHGYKLMIDIMRDLNPLTGKLYIEALEMTRVAREAYVLIGGKYPHPQSVVPGGLSVTVNITVLNEVYQRLIKFFDYGQKVVGLWDDVFDFFLECNPDYAKVGARPATMIETGVWDHPDYYDASYKNCDTWGNARWSTPGVLIDGELVTTSLKQINVGLEEFVEHSYYEKWDGHRFKEDLEGRPLSPNHPWNKETIAKPGKQSWRDRYTWDTCPTWDRNSVEAGAYARLYITAKANKVVSRRFVNPTGHSMILNVPKHNMPAATLEWHIPKVWNAFERNRARAFCIPYSALVALDNWYMAMDYLRQGETRMSTPFTIPTKGTHIGVGFWGAGRGFLTHHLIIDDGAISNYQILTPSTLNASPHTPWGTPGPYEEAVLNTPILENVELDNPDKKFKGIDILRAIRSFDPCMPCTTHIQVADSDYMVTREVTTCACGLE</sequence>
<feature type="binding site" evidence="1">
    <location>
        <position position="111"/>
    </location>
    <ligand>
        <name>Ni(2+)</name>
        <dbReference type="ChEBI" id="CHEBI:49786"/>
    </ligand>
</feature>
<dbReference type="Pfam" id="PF00374">
    <property type="entry name" value="NiFeSe_Hases"/>
    <property type="match status" value="2"/>
</dbReference>
<feature type="binding site" evidence="1">
    <location>
        <position position="605"/>
    </location>
    <ligand>
        <name>Mg(2+)</name>
        <dbReference type="ChEBI" id="CHEBI:18420"/>
    </ligand>
</feature>
<feature type="binding site" evidence="1">
    <location>
        <position position="599"/>
    </location>
    <ligand>
        <name>Ni(2+)</name>
        <dbReference type="ChEBI" id="CHEBI:49786"/>
    </ligand>
</feature>
<proteinExistence type="predicted"/>
<dbReference type="InterPro" id="IPR050867">
    <property type="entry name" value="NiFe/NiFeSe_hydrgnase_LSU"/>
</dbReference>
<comment type="cofactor">
    <cofactor evidence="1">
        <name>Ni(2+)</name>
        <dbReference type="ChEBI" id="CHEBI:49786"/>
    </cofactor>
</comment>
<dbReference type="InterPro" id="IPR001501">
    <property type="entry name" value="Ni-dep_hyd_lsu"/>
</dbReference>
<keyword evidence="1" id="KW-0479">Metal-binding</keyword>
<dbReference type="AlphaFoldDB" id="A0A1W1VMX0"/>
<evidence type="ECO:0000313" key="2">
    <source>
        <dbReference type="EMBL" id="SMB94678.1"/>
    </source>
</evidence>